<evidence type="ECO:0000256" key="2">
    <source>
        <dbReference type="ARBA" id="ARBA00022643"/>
    </source>
</evidence>
<dbReference type="InterPro" id="IPR050104">
    <property type="entry name" value="FMN-dep_NADH:Q_OxRdtase_AzoR1"/>
</dbReference>
<keyword evidence="1 6" id="KW-0285">Flavoprotein</keyword>
<dbReference type="EC" id="1.7.1.17" evidence="6"/>
<dbReference type="GO" id="GO:0009055">
    <property type="term" value="F:electron transfer activity"/>
    <property type="evidence" value="ECO:0007669"/>
    <property type="project" value="UniProtKB-UniRule"/>
</dbReference>
<dbReference type="PANTHER" id="PTHR43741:SF4">
    <property type="entry name" value="FMN-DEPENDENT NADH:QUINONE OXIDOREDUCTASE"/>
    <property type="match status" value="1"/>
</dbReference>
<accession>A0A2M9DDG0</accession>
<dbReference type="GO" id="GO:0016652">
    <property type="term" value="F:oxidoreductase activity, acting on NAD(P)H as acceptor"/>
    <property type="evidence" value="ECO:0007669"/>
    <property type="project" value="UniProtKB-UniRule"/>
</dbReference>
<evidence type="ECO:0000313" key="7">
    <source>
        <dbReference type="EMBL" id="APX89619.1"/>
    </source>
</evidence>
<dbReference type="Proteomes" id="UP000187266">
    <property type="component" value="Chromosome"/>
</dbReference>
<dbReference type="EMBL" id="CP019124">
    <property type="protein sequence ID" value="APX89619.1"/>
    <property type="molecule type" value="Genomic_DNA"/>
</dbReference>
<evidence type="ECO:0000313" key="8">
    <source>
        <dbReference type="Proteomes" id="UP000187266"/>
    </source>
</evidence>
<dbReference type="GO" id="GO:0016655">
    <property type="term" value="F:oxidoreductase activity, acting on NAD(P)H, quinone or similar compound as acceptor"/>
    <property type="evidence" value="ECO:0007669"/>
    <property type="project" value="InterPro"/>
</dbReference>
<dbReference type="InterPro" id="IPR023048">
    <property type="entry name" value="NADH:quinone_OxRdtase_FMN_depd"/>
</dbReference>
<organism evidence="7 8">
    <name type="scientific">Brevirhabdus pacifica</name>
    <dbReference type="NCBI Taxonomy" id="1267768"/>
    <lineage>
        <taxon>Bacteria</taxon>
        <taxon>Pseudomonadati</taxon>
        <taxon>Pseudomonadota</taxon>
        <taxon>Alphaproteobacteria</taxon>
        <taxon>Rhodobacterales</taxon>
        <taxon>Paracoccaceae</taxon>
        <taxon>Brevirhabdus</taxon>
    </lineage>
</organism>
<keyword evidence="4 6" id="KW-0520">NAD</keyword>
<dbReference type="HAMAP" id="MF_01216">
    <property type="entry name" value="Azoreductase_type1"/>
    <property type="match status" value="1"/>
</dbReference>
<sequence>MTDATRILRIDASARTDGSITRALTDSIIARFGQAEVTVRDLANPLPQIDGDWIAANFTPAEQRTPEQAQTLALSDELVAELRAADVIVLGAPVYNFSVPAALKAWIDLVARAGETFAYTETGPQGLLTGKRAVVALASGGTEIGSDIDFAGRYIRHMLAFIGITEVEFVAADQLAIDAEGSMRKANEAVAALAA</sequence>
<keyword evidence="2 6" id="KW-0288">FMN</keyword>
<dbReference type="SUPFAM" id="SSF52218">
    <property type="entry name" value="Flavoproteins"/>
    <property type="match status" value="1"/>
</dbReference>
<evidence type="ECO:0000256" key="3">
    <source>
        <dbReference type="ARBA" id="ARBA00023002"/>
    </source>
</evidence>
<accession>A0A1U7DI89</accession>
<protein>
    <recommendedName>
        <fullName evidence="6">FMN dependent NADH:quinone oxidoreductase</fullName>
        <ecNumber evidence="6">1.6.5.-</ecNumber>
    </recommendedName>
    <alternativeName>
        <fullName evidence="6">Azo-dye reductase</fullName>
    </alternativeName>
    <alternativeName>
        <fullName evidence="6">FMN-dependent NADH-azo compound oxidoreductase</fullName>
    </alternativeName>
    <alternativeName>
        <fullName evidence="6">FMN-dependent NADH-azoreductase</fullName>
        <ecNumber evidence="6">1.7.1.17</ecNumber>
    </alternativeName>
</protein>
<dbReference type="AlphaFoldDB" id="A0A1U7DI89"/>
<keyword evidence="3 6" id="KW-0560">Oxidoreductase</keyword>
<evidence type="ECO:0000256" key="5">
    <source>
        <dbReference type="ARBA" id="ARBA00048542"/>
    </source>
</evidence>
<reference evidence="7 8" key="1">
    <citation type="submission" date="2017-01" db="EMBL/GenBank/DDBJ databases">
        <title>Genomic analysis of Xuhuaishuia manganoxidans DY6-4.</title>
        <authorList>
            <person name="Wang X."/>
        </authorList>
    </citation>
    <scope>NUCLEOTIDE SEQUENCE [LARGE SCALE GENOMIC DNA]</scope>
    <source>
        <strain evidence="7 8">DY6-4</strain>
    </source>
</reference>
<dbReference type="GO" id="GO:0010181">
    <property type="term" value="F:FMN binding"/>
    <property type="evidence" value="ECO:0007669"/>
    <property type="project" value="UniProtKB-UniRule"/>
</dbReference>
<dbReference type="InterPro" id="IPR029039">
    <property type="entry name" value="Flavoprotein-like_sf"/>
</dbReference>
<comment type="similarity">
    <text evidence="6">Belongs to the azoreductase type 1 family.</text>
</comment>
<proteinExistence type="inferred from homology"/>
<comment type="function">
    <text evidence="6">Quinone reductase that provides resistance to thiol-specific stress caused by electrophilic quinones.</text>
</comment>
<comment type="subunit">
    <text evidence="6">Homodimer.</text>
</comment>
<keyword evidence="8" id="KW-1185">Reference proteome</keyword>
<name>A0A1U7DI89_9RHOB</name>
<dbReference type="PANTHER" id="PTHR43741">
    <property type="entry name" value="FMN-DEPENDENT NADH-AZOREDUCTASE 1"/>
    <property type="match status" value="1"/>
</dbReference>
<dbReference type="Pfam" id="PF02525">
    <property type="entry name" value="Flavodoxin_2"/>
    <property type="match status" value="1"/>
</dbReference>
<dbReference type="STRING" id="1267768.BV394_07740"/>
<comment type="catalytic activity">
    <reaction evidence="5">
        <text>N,N-dimethyl-1,4-phenylenediamine + anthranilate + 2 NAD(+) = 2-(4-dimethylaminophenyl)diazenylbenzoate + 2 NADH + 2 H(+)</text>
        <dbReference type="Rhea" id="RHEA:55872"/>
        <dbReference type="ChEBI" id="CHEBI:15378"/>
        <dbReference type="ChEBI" id="CHEBI:15783"/>
        <dbReference type="ChEBI" id="CHEBI:16567"/>
        <dbReference type="ChEBI" id="CHEBI:57540"/>
        <dbReference type="ChEBI" id="CHEBI:57945"/>
        <dbReference type="ChEBI" id="CHEBI:71579"/>
        <dbReference type="EC" id="1.7.1.17"/>
    </reaction>
    <physiologicalReaction direction="right-to-left" evidence="5">
        <dbReference type="Rhea" id="RHEA:55874"/>
    </physiologicalReaction>
</comment>
<dbReference type="Gene3D" id="3.40.50.360">
    <property type="match status" value="1"/>
</dbReference>
<comment type="caution">
    <text evidence="6">Lacks conserved residue(s) required for the propagation of feature annotation.</text>
</comment>
<gene>
    <name evidence="6" type="primary">azoR</name>
    <name evidence="7" type="ORF">BV394_07740</name>
</gene>
<comment type="cofactor">
    <cofactor evidence="6">
        <name>FMN</name>
        <dbReference type="ChEBI" id="CHEBI:58210"/>
    </cofactor>
    <text evidence="6">Binds 1 FMN per subunit.</text>
</comment>
<dbReference type="RefSeq" id="WP_076979642.1">
    <property type="nucleotide sequence ID" value="NZ_CP019124.1"/>
</dbReference>
<comment type="function">
    <text evidence="6">Also exhibits azoreductase activity. Catalyzes the reductive cleavage of the azo bond in aromatic azo compounds to the corresponding amines.</text>
</comment>
<evidence type="ECO:0000256" key="4">
    <source>
        <dbReference type="ARBA" id="ARBA00023027"/>
    </source>
</evidence>
<dbReference type="EC" id="1.6.5.-" evidence="6"/>
<dbReference type="OrthoDB" id="9787136at2"/>
<evidence type="ECO:0000256" key="1">
    <source>
        <dbReference type="ARBA" id="ARBA00022630"/>
    </source>
</evidence>
<feature type="binding site" evidence="6">
    <location>
        <position position="13"/>
    </location>
    <ligand>
        <name>FMN</name>
        <dbReference type="ChEBI" id="CHEBI:58210"/>
    </ligand>
</feature>
<comment type="catalytic activity">
    <reaction evidence="6">
        <text>2 a quinone + NADH + H(+) = 2 a 1,4-benzosemiquinone + NAD(+)</text>
        <dbReference type="Rhea" id="RHEA:65952"/>
        <dbReference type="ChEBI" id="CHEBI:15378"/>
        <dbReference type="ChEBI" id="CHEBI:57540"/>
        <dbReference type="ChEBI" id="CHEBI:57945"/>
        <dbReference type="ChEBI" id="CHEBI:132124"/>
        <dbReference type="ChEBI" id="CHEBI:134225"/>
    </reaction>
</comment>
<dbReference type="InterPro" id="IPR003680">
    <property type="entry name" value="Flavodoxin_fold"/>
</dbReference>
<evidence type="ECO:0000256" key="6">
    <source>
        <dbReference type="HAMAP-Rule" id="MF_01216"/>
    </source>
</evidence>